<reference evidence="4 5" key="1">
    <citation type="submission" date="2022-12" db="EMBL/GenBank/DDBJ databases">
        <title>Genomic features and morphological characterization of a novel Knufia sp. strain isolated from spacecraft assembly facility.</title>
        <authorList>
            <person name="Teixeira M."/>
            <person name="Chander A.M."/>
            <person name="Stajich J.E."/>
            <person name="Venkateswaran K."/>
        </authorList>
    </citation>
    <scope>NUCLEOTIDE SEQUENCE [LARGE SCALE GENOMIC DNA]</scope>
    <source>
        <strain evidence="4 5">FJI-L2-BK-P2</strain>
    </source>
</reference>
<evidence type="ECO:0000256" key="2">
    <source>
        <dbReference type="ARBA" id="ARBA00023002"/>
    </source>
</evidence>
<dbReference type="InterPro" id="IPR002347">
    <property type="entry name" value="SDR_fam"/>
</dbReference>
<dbReference type="Gene3D" id="3.40.50.720">
    <property type="entry name" value="NAD(P)-binding Rossmann-like Domain"/>
    <property type="match status" value="1"/>
</dbReference>
<feature type="region of interest" description="Disordered" evidence="3">
    <location>
        <begin position="267"/>
        <end position="295"/>
    </location>
</feature>
<name>A0AAN8I499_9EURO</name>
<keyword evidence="2" id="KW-0560">Oxidoreductase</keyword>
<dbReference type="InterPro" id="IPR051911">
    <property type="entry name" value="SDR_oxidoreductase"/>
</dbReference>
<dbReference type="Pfam" id="PF00106">
    <property type="entry name" value="adh_short"/>
    <property type="match status" value="1"/>
</dbReference>
<dbReference type="Proteomes" id="UP001316803">
    <property type="component" value="Unassembled WGS sequence"/>
</dbReference>
<evidence type="ECO:0000256" key="3">
    <source>
        <dbReference type="SAM" id="MobiDB-lite"/>
    </source>
</evidence>
<sequence length="425" mass="45615">MTTSTPESTFPISNSPRVWLLSSADTPVGISLLRRILAHGDFLVAGIDQSAFESASHKSKGFKEVLTEIAHYPSRKDWQARLKVVALDLRSQAQCQAAVATALHVFGKLDILFCCTSQAVIGAVEELGNPAGQNLVREQFETNFFGPMNMIKAVLPTMRAQHNGHIIVLTGITGHLGTPGLSMYCSSQWALEGFCDSIAYEIAPFNVKLTIVQSSIEIGILTNKVVSAPWMVEYTGEGGHQAPLFRGILDGLLNRLPAIRAQYPSGNVGAGSPGLEKEKEGEIASPSASSEAERASGPFLLSRDETVSLFPPLSCAHTEKLVAETVHAITAIGGHENPPARHIVGIEGVASVKEKLKTVSEELEEFVDASVSADCERTGDKRARRASHASQADSRGQTRTDGSGWDGQIDHVHPIHEAARVLQSL</sequence>
<dbReference type="AlphaFoldDB" id="A0AAN8I499"/>
<keyword evidence="5" id="KW-1185">Reference proteome</keyword>
<organism evidence="4 5">
    <name type="scientific">Knufia fluminis</name>
    <dbReference type="NCBI Taxonomy" id="191047"/>
    <lineage>
        <taxon>Eukaryota</taxon>
        <taxon>Fungi</taxon>
        <taxon>Dikarya</taxon>
        <taxon>Ascomycota</taxon>
        <taxon>Pezizomycotina</taxon>
        <taxon>Eurotiomycetes</taxon>
        <taxon>Chaetothyriomycetidae</taxon>
        <taxon>Chaetothyriales</taxon>
        <taxon>Trichomeriaceae</taxon>
        <taxon>Knufia</taxon>
    </lineage>
</organism>
<dbReference type="GO" id="GO:0016491">
    <property type="term" value="F:oxidoreductase activity"/>
    <property type="evidence" value="ECO:0007669"/>
    <property type="project" value="UniProtKB-KW"/>
</dbReference>
<dbReference type="SUPFAM" id="SSF51735">
    <property type="entry name" value="NAD(P)-binding Rossmann-fold domains"/>
    <property type="match status" value="1"/>
</dbReference>
<dbReference type="EMBL" id="JAKLMC020000010">
    <property type="protein sequence ID" value="KAK5953822.1"/>
    <property type="molecule type" value="Genomic_DNA"/>
</dbReference>
<dbReference type="InterPro" id="IPR036291">
    <property type="entry name" value="NAD(P)-bd_dom_sf"/>
</dbReference>
<proteinExistence type="inferred from homology"/>
<feature type="region of interest" description="Disordered" evidence="3">
    <location>
        <begin position="371"/>
        <end position="409"/>
    </location>
</feature>
<comment type="similarity">
    <text evidence="1">Belongs to the short-chain dehydrogenases/reductases (SDR) family.</text>
</comment>
<feature type="compositionally biased region" description="Polar residues" evidence="3">
    <location>
        <begin position="388"/>
        <end position="401"/>
    </location>
</feature>
<evidence type="ECO:0000313" key="5">
    <source>
        <dbReference type="Proteomes" id="UP001316803"/>
    </source>
</evidence>
<comment type="caution">
    <text evidence="4">The sequence shown here is derived from an EMBL/GenBank/DDBJ whole genome shotgun (WGS) entry which is preliminary data.</text>
</comment>
<evidence type="ECO:0000256" key="1">
    <source>
        <dbReference type="ARBA" id="ARBA00006484"/>
    </source>
</evidence>
<accession>A0AAN8I499</accession>
<dbReference type="PANTHER" id="PTHR43976:SF16">
    <property type="entry name" value="SHORT-CHAIN DEHYDROGENASE_REDUCTASE FAMILY PROTEIN"/>
    <property type="match status" value="1"/>
</dbReference>
<gene>
    <name evidence="4" type="ORF">OHC33_005091</name>
</gene>
<evidence type="ECO:0000313" key="4">
    <source>
        <dbReference type="EMBL" id="KAK5953822.1"/>
    </source>
</evidence>
<dbReference type="PANTHER" id="PTHR43976">
    <property type="entry name" value="SHORT CHAIN DEHYDROGENASE"/>
    <property type="match status" value="1"/>
</dbReference>
<protein>
    <submittedName>
        <fullName evidence="4">Uncharacterized protein</fullName>
    </submittedName>
</protein>